<protein>
    <submittedName>
        <fullName evidence="1">Uncharacterized protein</fullName>
    </submittedName>
</protein>
<evidence type="ECO:0000313" key="2">
    <source>
        <dbReference type="Proteomes" id="UP000289340"/>
    </source>
</evidence>
<sequence length="62" mass="6998">MSIRDVMGRLEISIIPKQVTQVGVFPDARLRRSSVCSRGFSPSIRESLPLDRTQHFCAPKNL</sequence>
<comment type="caution">
    <text evidence="1">The sequence shown here is derived from an EMBL/GenBank/DDBJ whole genome shotgun (WGS) entry which is preliminary data.</text>
</comment>
<gene>
    <name evidence="1" type="ORF">D0Y65_002022</name>
</gene>
<dbReference type="AlphaFoldDB" id="A0A445M5E8"/>
<evidence type="ECO:0000313" key="1">
    <source>
        <dbReference type="EMBL" id="RZC30778.1"/>
    </source>
</evidence>
<reference evidence="1 2" key="1">
    <citation type="submission" date="2018-09" db="EMBL/GenBank/DDBJ databases">
        <title>A high-quality reference genome of wild soybean provides a powerful tool to mine soybean genomes.</title>
        <authorList>
            <person name="Xie M."/>
            <person name="Chung C.Y.L."/>
            <person name="Li M.-W."/>
            <person name="Wong F.-L."/>
            <person name="Chan T.-F."/>
            <person name="Lam H.-M."/>
        </authorList>
    </citation>
    <scope>NUCLEOTIDE SEQUENCE [LARGE SCALE GENOMIC DNA]</scope>
    <source>
        <strain evidence="2">cv. W05</strain>
        <tissue evidence="1">Hypocotyl of etiolated seedlings</tissue>
    </source>
</reference>
<dbReference type="EMBL" id="QZWG01000001">
    <property type="protein sequence ID" value="RZC30778.1"/>
    <property type="molecule type" value="Genomic_DNA"/>
</dbReference>
<name>A0A445M5E8_GLYSO</name>
<keyword evidence="2" id="KW-1185">Reference proteome</keyword>
<accession>A0A445M5E8</accession>
<organism evidence="1 2">
    <name type="scientific">Glycine soja</name>
    <name type="common">Wild soybean</name>
    <dbReference type="NCBI Taxonomy" id="3848"/>
    <lineage>
        <taxon>Eukaryota</taxon>
        <taxon>Viridiplantae</taxon>
        <taxon>Streptophyta</taxon>
        <taxon>Embryophyta</taxon>
        <taxon>Tracheophyta</taxon>
        <taxon>Spermatophyta</taxon>
        <taxon>Magnoliopsida</taxon>
        <taxon>eudicotyledons</taxon>
        <taxon>Gunneridae</taxon>
        <taxon>Pentapetalae</taxon>
        <taxon>rosids</taxon>
        <taxon>fabids</taxon>
        <taxon>Fabales</taxon>
        <taxon>Fabaceae</taxon>
        <taxon>Papilionoideae</taxon>
        <taxon>50 kb inversion clade</taxon>
        <taxon>NPAAA clade</taxon>
        <taxon>indigoferoid/millettioid clade</taxon>
        <taxon>Phaseoleae</taxon>
        <taxon>Glycine</taxon>
        <taxon>Glycine subgen. Soja</taxon>
    </lineage>
</organism>
<proteinExistence type="predicted"/>
<dbReference type="Proteomes" id="UP000289340">
    <property type="component" value="Chromosome 1"/>
</dbReference>